<evidence type="ECO:0000313" key="2">
    <source>
        <dbReference type="Proteomes" id="UP000694428"/>
    </source>
</evidence>
<accession>A0A8C9FHK4</accession>
<reference evidence="1" key="1">
    <citation type="submission" date="2025-08" db="UniProtKB">
        <authorList>
            <consortium name="Ensembl"/>
        </authorList>
    </citation>
    <scope>IDENTIFICATION</scope>
</reference>
<dbReference type="Proteomes" id="UP000694428">
    <property type="component" value="Unplaced"/>
</dbReference>
<dbReference type="AlphaFoldDB" id="A0A8C9FHK4"/>
<keyword evidence="2" id="KW-1185">Reference proteome</keyword>
<evidence type="ECO:0000313" key="1">
    <source>
        <dbReference type="Ensembl" id="ENSPSTP00000015626.1"/>
    </source>
</evidence>
<dbReference type="Ensembl" id="ENSPSTT00000016385.1">
    <property type="protein sequence ID" value="ENSPSTP00000015626.1"/>
    <property type="gene ID" value="ENSPSTG00000011085.1"/>
</dbReference>
<name>A0A8C9FHK4_PAVCR</name>
<protein>
    <submittedName>
        <fullName evidence="1">Uncharacterized protein</fullName>
    </submittedName>
</protein>
<organism evidence="1 2">
    <name type="scientific">Pavo cristatus</name>
    <name type="common">Indian peafowl</name>
    <name type="synonym">Blue peafowl</name>
    <dbReference type="NCBI Taxonomy" id="9049"/>
    <lineage>
        <taxon>Eukaryota</taxon>
        <taxon>Metazoa</taxon>
        <taxon>Chordata</taxon>
        <taxon>Craniata</taxon>
        <taxon>Vertebrata</taxon>
        <taxon>Euteleostomi</taxon>
        <taxon>Archelosauria</taxon>
        <taxon>Archosauria</taxon>
        <taxon>Dinosauria</taxon>
        <taxon>Saurischia</taxon>
        <taxon>Theropoda</taxon>
        <taxon>Coelurosauria</taxon>
        <taxon>Aves</taxon>
        <taxon>Neognathae</taxon>
        <taxon>Galloanserae</taxon>
        <taxon>Galliformes</taxon>
        <taxon>Phasianidae</taxon>
        <taxon>Phasianinae</taxon>
        <taxon>Pavo</taxon>
    </lineage>
</organism>
<reference evidence="1" key="2">
    <citation type="submission" date="2025-09" db="UniProtKB">
        <authorList>
            <consortium name="Ensembl"/>
        </authorList>
    </citation>
    <scope>IDENTIFICATION</scope>
</reference>
<proteinExistence type="predicted"/>
<sequence>MDKFSNVCQTWNICLCHLLSHKCCHWHCLSLLQYATWRNDENLGGIEGCLSKLKAADPNFGKYDL</sequence>